<evidence type="ECO:0000313" key="3">
    <source>
        <dbReference type="EMBL" id="PSR79778.1"/>
    </source>
</evidence>
<feature type="domain" description="DUF7025" evidence="2">
    <location>
        <begin position="273"/>
        <end position="381"/>
    </location>
</feature>
<dbReference type="PANTHER" id="PTHR46411:SF2">
    <property type="entry name" value="AAA+ ATPASE DOMAIN-CONTAINING PROTEIN"/>
    <property type="match status" value="1"/>
</dbReference>
<protein>
    <recommendedName>
        <fullName evidence="2">DUF7025 domain-containing protein</fullName>
    </recommendedName>
</protein>
<dbReference type="Proteomes" id="UP000241462">
    <property type="component" value="Unassembled WGS sequence"/>
</dbReference>
<dbReference type="STRING" id="2025994.A0A2T2ZYU0"/>
<dbReference type="PANTHER" id="PTHR46411">
    <property type="entry name" value="FAMILY ATPASE, PUTATIVE-RELATED"/>
    <property type="match status" value="1"/>
</dbReference>
<organism evidence="3 4">
    <name type="scientific">Coniella lustricola</name>
    <dbReference type="NCBI Taxonomy" id="2025994"/>
    <lineage>
        <taxon>Eukaryota</taxon>
        <taxon>Fungi</taxon>
        <taxon>Dikarya</taxon>
        <taxon>Ascomycota</taxon>
        <taxon>Pezizomycotina</taxon>
        <taxon>Sordariomycetes</taxon>
        <taxon>Sordariomycetidae</taxon>
        <taxon>Diaporthales</taxon>
        <taxon>Schizoparmaceae</taxon>
        <taxon>Coniella</taxon>
    </lineage>
</organism>
<feature type="region of interest" description="Disordered" evidence="1">
    <location>
        <begin position="1"/>
        <end position="58"/>
    </location>
</feature>
<dbReference type="InParanoid" id="A0A2T2ZYU0"/>
<accession>A0A2T2ZYU0</accession>
<keyword evidence="4" id="KW-1185">Reference proteome</keyword>
<sequence>MATQANHRPLAILEDWQDGSMPSSNPSAAVKDRNKEETQDRTRTTKPSTAPPPRPAQHVADIRHVLQYQDSTGRVIKTRTSEIPFRNIQNTDTINNDGGGAQARKQKPPVFEIVTTVETASRNDNTTELVQHRRPQTLVLDSSDDSESCVSYDDDIVSTYDGRPGRRQKGTKKMIIHSPHLIAALNATIGTYPDIDLLHTTVSLPAPYAALIHNRAALFSYRTAQPPSHDPQYAATTAAHIDILLGYLDSIYGARIREEEARHCQQYPHTPNNKPVTTFNWIWLLYKPGEVVYKQVTDIWTAFVIERVLMGQVSNKNTAAPYICVPGGPEADVPQGITCTVEAWAVQYSQGRMRRRTERFYIRSFSGERTVDSLQIVPAAYFAEDLEAQGGQTMAELQIRMGRLYWELVQQPTYQHYDGLSLDMHSTKKGH</sequence>
<reference evidence="3 4" key="1">
    <citation type="journal article" date="2018" name="Mycol. Prog.">
        <title>Coniella lustricola, a new species from submerged detritus.</title>
        <authorList>
            <person name="Raudabaugh D.B."/>
            <person name="Iturriaga T."/>
            <person name="Carver A."/>
            <person name="Mondo S."/>
            <person name="Pangilinan J."/>
            <person name="Lipzen A."/>
            <person name="He G."/>
            <person name="Amirebrahimi M."/>
            <person name="Grigoriev I.V."/>
            <person name="Miller A.N."/>
        </authorList>
    </citation>
    <scope>NUCLEOTIDE SEQUENCE [LARGE SCALE GENOMIC DNA]</scope>
    <source>
        <strain evidence="3 4">B22-T-1</strain>
    </source>
</reference>
<dbReference type="OrthoDB" id="10042665at2759"/>
<evidence type="ECO:0000256" key="1">
    <source>
        <dbReference type="SAM" id="MobiDB-lite"/>
    </source>
</evidence>
<evidence type="ECO:0000313" key="4">
    <source>
        <dbReference type="Proteomes" id="UP000241462"/>
    </source>
</evidence>
<dbReference type="Pfam" id="PF22942">
    <property type="entry name" value="DUF7025"/>
    <property type="match status" value="1"/>
</dbReference>
<dbReference type="EMBL" id="KZ678554">
    <property type="protein sequence ID" value="PSR79778.1"/>
    <property type="molecule type" value="Genomic_DNA"/>
</dbReference>
<gene>
    <name evidence="3" type="ORF">BD289DRAFT_455666</name>
</gene>
<name>A0A2T2ZYU0_9PEZI</name>
<dbReference type="InterPro" id="IPR054289">
    <property type="entry name" value="DUF7025"/>
</dbReference>
<feature type="compositionally biased region" description="Basic and acidic residues" evidence="1">
    <location>
        <begin position="30"/>
        <end position="43"/>
    </location>
</feature>
<evidence type="ECO:0000259" key="2">
    <source>
        <dbReference type="Pfam" id="PF22942"/>
    </source>
</evidence>
<feature type="non-terminal residue" evidence="3">
    <location>
        <position position="431"/>
    </location>
</feature>
<dbReference type="AlphaFoldDB" id="A0A2T2ZYU0"/>
<proteinExistence type="predicted"/>